<dbReference type="PATRIC" id="fig|754476.3.peg.1037"/>
<reference evidence="1 2" key="1">
    <citation type="journal article" date="2012" name="J. Bacteriol.">
        <title>Complete genome sequences of Methylophaga sp. strain JAM1 and Methylophaga sp. strain JAM7.</title>
        <authorList>
            <person name="Villeneuve C."/>
            <person name="Martineau C."/>
            <person name="Mauffrey F."/>
            <person name="Villemur R."/>
        </authorList>
    </citation>
    <scope>NUCLEOTIDE SEQUENCE [LARGE SCALE GENOMIC DNA]</scope>
    <source>
        <strain evidence="1 2">JAM1</strain>
    </source>
</reference>
<protein>
    <submittedName>
        <fullName evidence="1">Uncharacterized protein</fullName>
    </submittedName>
</protein>
<reference evidence="1 2" key="2">
    <citation type="journal article" date="2013" name="Int. J. Syst. Evol. Microbiol.">
        <title>Methylophaga nitratireducenticrescens sp. nov. and Methylophaga frappieri sp. nov., isolated from the biofilm of the methanol-fed denitrification system treating the seawater at the Montreal Biodome.</title>
        <authorList>
            <person name="Villeneuve C."/>
            <person name="Martineau C."/>
            <person name="Mauffrey F."/>
            <person name="Villemur R."/>
        </authorList>
    </citation>
    <scope>NUCLEOTIDE SEQUENCE [LARGE SCALE GENOMIC DNA]</scope>
    <source>
        <strain evidence="1 2">JAM1</strain>
    </source>
</reference>
<accession>I1XHM4</accession>
<dbReference type="Proteomes" id="UP000009144">
    <property type="component" value="Chromosome"/>
</dbReference>
<dbReference type="OrthoDB" id="5724405at2"/>
<dbReference type="HOGENOM" id="CLU_446050_0_0_6"/>
<evidence type="ECO:0000313" key="1">
    <source>
        <dbReference type="EMBL" id="AFI83893.1"/>
    </source>
</evidence>
<sequence length="643" mass="73308">MANLRIRCFGFNDADHQQLQVLLSHYNSSLNHQWQISRLGHAVLYLYNIDNAEGLKAWHQRDTNLLNIYCSRRKDTHEKNLLQIKLPLTSSNLFSLFAFAERHFAQSTKSSAKSFLFLQAPARRVLNPRLFSMWLSSALWRNHSKPATDLPKLNLLTSAVSGERHGDIITDPALLKTWLSQLTDDFSQRLSILLANLQAIKQHHISESRQINLLEVYYHELKRLLLSRDSKIIASEISLKRSTRKNMANFDQILRCLAELYFNLADKHYQRGEHPADQTRYLFCLNRGSELISLQILHAYMYYRTAPKDCWLQLNQLLIYLEKATVLKRKPEISTLGSCDSFEQLYKRIALTAIADPYSLSKYSVIRLYSLLSGVIDKVIITAIPPQQQSLENTFLLTGYFCIEVKEDSAPKALSKTPQLIRVAADNRMLQTQDALTILGQKLIQSTKRENALDLKLIRQVMPQLAANYQRQSTRDKLSDSGVIELYHGFENIINALNGSLTNSMQARVSNNSELGSLLLITDCRDNIDVNELVLLKQQDTVQLATICWFCNDWQNHAQAGLHILEGMPEIVTCQPNPGSTLYPGLQLKTQTPALIMQKGVFSPKRKLTIFNVSGDSIGVETKDLFSATLDYERFTYIVKTGS</sequence>
<dbReference type="KEGG" id="mej:Q7A_1051"/>
<evidence type="ECO:0000313" key="2">
    <source>
        <dbReference type="Proteomes" id="UP000009144"/>
    </source>
</evidence>
<dbReference type="EMBL" id="CP003390">
    <property type="protein sequence ID" value="AFI83893.1"/>
    <property type="molecule type" value="Genomic_DNA"/>
</dbReference>
<name>I1XHM4_METNJ</name>
<keyword evidence="2" id="KW-1185">Reference proteome</keyword>
<organism evidence="1 2">
    <name type="scientific">Methylophaga nitratireducenticrescens</name>
    <dbReference type="NCBI Taxonomy" id="754476"/>
    <lineage>
        <taxon>Bacteria</taxon>
        <taxon>Pseudomonadati</taxon>
        <taxon>Pseudomonadota</taxon>
        <taxon>Gammaproteobacteria</taxon>
        <taxon>Thiotrichales</taxon>
        <taxon>Piscirickettsiaceae</taxon>
        <taxon>Methylophaga</taxon>
    </lineage>
</organism>
<gene>
    <name evidence="1" type="ordered locus">Q7A_1051</name>
</gene>
<dbReference type="AlphaFoldDB" id="I1XHM4"/>
<proteinExistence type="predicted"/>
<dbReference type="STRING" id="754476.Q7A_1051"/>
<dbReference type="RefSeq" id="WP_014706268.1">
    <property type="nucleotide sequence ID" value="NC_017857.3"/>
</dbReference>